<keyword evidence="3" id="KW-1185">Reference proteome</keyword>
<dbReference type="Proteomes" id="UP000523955">
    <property type="component" value="Unassembled WGS sequence"/>
</dbReference>
<proteinExistence type="predicted"/>
<name>A0A7X0RDY9_9ACTN</name>
<organism evidence="2 3">
    <name type="scientific">Nocardioides luti</name>
    <dbReference type="NCBI Taxonomy" id="2761101"/>
    <lineage>
        <taxon>Bacteria</taxon>
        <taxon>Bacillati</taxon>
        <taxon>Actinomycetota</taxon>
        <taxon>Actinomycetes</taxon>
        <taxon>Propionibacteriales</taxon>
        <taxon>Nocardioidaceae</taxon>
        <taxon>Nocardioides</taxon>
    </lineage>
</organism>
<reference evidence="2 3" key="1">
    <citation type="submission" date="2020-08" db="EMBL/GenBank/DDBJ databases">
        <authorList>
            <person name="Seo M.-J."/>
        </authorList>
    </citation>
    <scope>NUCLEOTIDE SEQUENCE [LARGE SCALE GENOMIC DNA]</scope>
    <source>
        <strain evidence="2 3">KIGAM211</strain>
    </source>
</reference>
<dbReference type="RefSeq" id="WP_185251801.1">
    <property type="nucleotide sequence ID" value="NZ_JACKXE010000001.1"/>
</dbReference>
<accession>A0A7X0RDY9</accession>
<dbReference type="EMBL" id="JACKXE010000001">
    <property type="protein sequence ID" value="MBB6626536.1"/>
    <property type="molecule type" value="Genomic_DNA"/>
</dbReference>
<dbReference type="Gene3D" id="2.60.40.2700">
    <property type="match status" value="1"/>
</dbReference>
<evidence type="ECO:0000256" key="1">
    <source>
        <dbReference type="SAM" id="MobiDB-lite"/>
    </source>
</evidence>
<sequence length="284" mass="29160">MYVGGPAGSPEGRGYSIGPANASRPDVGAAYPGVGDNHGYDAVVDAAGGTQVVYVYAINVGSGQNVLLGQRSVAVADPNPTGSFDQAGSPQGGEVRVAGWTFDPNDPQAAISFHVYVGGPAGDPNGEGHAFGPADGSRPDVGSAFPAAGSNHGYDLTFATGKTGMQPVYVYAINVGPGDNVLLGSTTVDVGTGPPRIRSTGAPRITGVMKVGRTLRATVGVWSVSDVDVTFRWLRDGKVIRGADARSYRLTPASRGKRITVRVTARKTGYTRGSARSAPTRRVT</sequence>
<dbReference type="AlphaFoldDB" id="A0A7X0RDY9"/>
<gene>
    <name evidence="2" type="ORF">H5V45_04280</name>
</gene>
<feature type="region of interest" description="Disordered" evidence="1">
    <location>
        <begin position="1"/>
        <end position="20"/>
    </location>
</feature>
<evidence type="ECO:0008006" key="4">
    <source>
        <dbReference type="Google" id="ProtNLM"/>
    </source>
</evidence>
<protein>
    <recommendedName>
        <fullName evidence="4">Ig-like domain-containing protein</fullName>
    </recommendedName>
</protein>
<evidence type="ECO:0000313" key="3">
    <source>
        <dbReference type="Proteomes" id="UP000523955"/>
    </source>
</evidence>
<evidence type="ECO:0000313" key="2">
    <source>
        <dbReference type="EMBL" id="MBB6626536.1"/>
    </source>
</evidence>
<comment type="caution">
    <text evidence="2">The sequence shown here is derived from an EMBL/GenBank/DDBJ whole genome shotgun (WGS) entry which is preliminary data.</text>
</comment>